<feature type="region of interest" description="Disordered" evidence="6">
    <location>
        <begin position="164"/>
        <end position="223"/>
    </location>
</feature>
<organism evidence="8 9">
    <name type="scientific">Salinibacter ruber (strain M8)</name>
    <dbReference type="NCBI Taxonomy" id="761659"/>
    <lineage>
        <taxon>Bacteria</taxon>
        <taxon>Pseudomonadati</taxon>
        <taxon>Rhodothermota</taxon>
        <taxon>Rhodothermia</taxon>
        <taxon>Rhodothermales</taxon>
        <taxon>Salinibacteraceae</taxon>
        <taxon>Salinibacter</taxon>
    </lineage>
</organism>
<feature type="compositionally biased region" description="Basic residues" evidence="6">
    <location>
        <begin position="173"/>
        <end position="185"/>
    </location>
</feature>
<dbReference type="PATRIC" id="fig|761659.10.peg.3252"/>
<dbReference type="PANTHER" id="PTHR43104">
    <property type="entry name" value="L-2-HYDROXYGLUTARATE DEHYDROGENASE, MITOCHONDRIAL"/>
    <property type="match status" value="1"/>
</dbReference>
<evidence type="ECO:0000256" key="6">
    <source>
        <dbReference type="SAM" id="MobiDB-lite"/>
    </source>
</evidence>
<reference evidence="8 9" key="1">
    <citation type="journal article" date="2010" name="ISME J.">
        <title>Fine-scale evolution: genomic, phenotypic and ecological differentiation in two coexisting Salinibacter ruber strains.</title>
        <authorList>
            <person name="Pena A."/>
            <person name="Teeling H."/>
            <person name="Huerta-Cepas J."/>
            <person name="Santos F."/>
            <person name="Yarza P."/>
            <person name="Brito-Echeverria J."/>
            <person name="Lucio M."/>
            <person name="Schmitt-Kopplin P."/>
            <person name="Meseguer I."/>
            <person name="Schenowitz C."/>
            <person name="Dossat C."/>
            <person name="Barbe V."/>
            <person name="Dopazo J."/>
            <person name="Rossello-Mora R."/>
            <person name="Schuler M."/>
            <person name="Glockner F.O."/>
            <person name="Amann R."/>
            <person name="Gabaldon T."/>
            <person name="Anton J."/>
        </authorList>
    </citation>
    <scope>NUCLEOTIDE SEQUENCE [LARGE SCALE GENOMIC DNA]</scope>
    <source>
        <strain evidence="8 9">M8</strain>
    </source>
</reference>
<feature type="domain" description="FAD dependent oxidoreductase" evidence="7">
    <location>
        <begin position="294"/>
        <end position="681"/>
    </location>
</feature>
<dbReference type="EMBL" id="FP565814">
    <property type="protein sequence ID" value="CBH25901.1"/>
    <property type="molecule type" value="Genomic_DNA"/>
</dbReference>
<evidence type="ECO:0000256" key="2">
    <source>
        <dbReference type="ARBA" id="ARBA00022630"/>
    </source>
</evidence>
<dbReference type="GO" id="GO:0047545">
    <property type="term" value="F:(S)-2-hydroxyglutarate dehydrogenase activity"/>
    <property type="evidence" value="ECO:0007669"/>
    <property type="project" value="TreeGrafter"/>
</dbReference>
<sequence>MPVGRVGEVAVVDGAGRLGEAAPEIRPLGGRPGQLGPQHERVGVHLRGEARVEHEEAAVVGLPRRPVGLGVEADVAPVLGLVVPAHPQVRLQDDAHPQRVGLAGEGADAPVRLAVPAVARVGPDGRHVGRLLPPERDQGEVRHAEVAEPHEQAGVGAVAGIERHGAHVEDGLRRRKRVGGRRRRPIGLSAPGPGDEKHAEGEPSRETQTVERLAHGTGDTSVRTRRLNSARARVLPLWRPPVAPPGRPVGTRRGPLRTFQCASSLYLKAHVPGAFRDASRSLHWIDHCCMPTYDVAIIGGGIVGLATAYRLTEQYPDAAVAVLEKEDRVGAHQTSHNSGVIHSGIFYEPGSLKAENCRTGKRALVEFCEREDVDYEMCGKVIVAADESEVPELERIEAKGRQNQVDCTRIGPERLHELEPHVQGVAGLHVPAAGIVDYEAAAEALADRVKDRGHPIRTGAAVRDLHVTPNHVTVDTTAGAVQARHAVNCAGLYADRIAEMSGQDLNTKIVPFRGEYYELVPERRSLCEHLVYPVPDPAFPFLGVHFTPTVDGRVECGPTAVLAFAREGYGLTDIDWGELLEILTYPGVQKLSARHWQKGLRELLQSMSKRVYLRAARQLIPEVQLDDFTKPWAGVRAQALRRDGTLVDDFLIRETDRVVNVINAASPAATSALNIGSLIVENHLRDRLADLQVSTGALGEG</sequence>
<evidence type="ECO:0000256" key="3">
    <source>
        <dbReference type="ARBA" id="ARBA00022827"/>
    </source>
</evidence>
<evidence type="ECO:0000256" key="5">
    <source>
        <dbReference type="ARBA" id="ARBA00037941"/>
    </source>
</evidence>
<protein>
    <recommendedName>
        <fullName evidence="7">FAD dependent oxidoreductase domain-containing protein</fullName>
    </recommendedName>
</protein>
<evidence type="ECO:0000256" key="4">
    <source>
        <dbReference type="ARBA" id="ARBA00023002"/>
    </source>
</evidence>
<evidence type="ECO:0000256" key="1">
    <source>
        <dbReference type="ARBA" id="ARBA00001974"/>
    </source>
</evidence>
<proteinExistence type="inferred from homology"/>
<gene>
    <name evidence="8" type="ordered locus">SRM_02980</name>
</gene>
<evidence type="ECO:0000313" key="9">
    <source>
        <dbReference type="Proteomes" id="UP000000933"/>
    </source>
</evidence>
<comment type="cofactor">
    <cofactor evidence="1">
        <name>FAD</name>
        <dbReference type="ChEBI" id="CHEBI:57692"/>
    </cofactor>
</comment>
<keyword evidence="4" id="KW-0560">Oxidoreductase</keyword>
<comment type="similarity">
    <text evidence="5">Belongs to the L2HGDH family.</text>
</comment>
<dbReference type="AlphaFoldDB" id="D5HCZ6"/>
<evidence type="ECO:0000259" key="7">
    <source>
        <dbReference type="Pfam" id="PF01266"/>
    </source>
</evidence>
<accession>D5HCZ6</accession>
<dbReference type="NCBIfam" id="NF008726">
    <property type="entry name" value="PRK11728.1"/>
    <property type="match status" value="1"/>
</dbReference>
<keyword evidence="3" id="KW-0274">FAD</keyword>
<feature type="compositionally biased region" description="Basic and acidic residues" evidence="6">
    <location>
        <begin position="194"/>
        <end position="214"/>
    </location>
</feature>
<name>D5HCZ6_SALRM</name>
<dbReference type="InterPro" id="IPR006076">
    <property type="entry name" value="FAD-dep_OxRdtase"/>
</dbReference>
<dbReference type="Pfam" id="PF01266">
    <property type="entry name" value="DAO"/>
    <property type="match status" value="1"/>
</dbReference>
<dbReference type="HOGENOM" id="CLU_393226_0_0_10"/>
<reference evidence="9" key="2">
    <citation type="submission" date="2010-04" db="EMBL/GenBank/DDBJ databases">
        <title>Genome sequence of Salinibacter ruber M8.</title>
        <authorList>
            <consortium name="Genoscope"/>
        </authorList>
    </citation>
    <scope>NUCLEOTIDE SEQUENCE [LARGE SCALE GENOMIC DNA]</scope>
    <source>
        <strain evidence="9">M8</strain>
    </source>
</reference>
<dbReference type="Proteomes" id="UP000000933">
    <property type="component" value="Chromosome"/>
</dbReference>
<dbReference type="GO" id="GO:0005737">
    <property type="term" value="C:cytoplasm"/>
    <property type="evidence" value="ECO:0007669"/>
    <property type="project" value="TreeGrafter"/>
</dbReference>
<dbReference type="SUPFAM" id="SSF51905">
    <property type="entry name" value="FAD/NAD(P)-binding domain"/>
    <property type="match status" value="1"/>
</dbReference>
<dbReference type="KEGG" id="srm:SRM_02980"/>
<dbReference type="InterPro" id="IPR036188">
    <property type="entry name" value="FAD/NAD-bd_sf"/>
</dbReference>
<dbReference type="Gene3D" id="3.30.9.10">
    <property type="entry name" value="D-Amino Acid Oxidase, subunit A, domain 2"/>
    <property type="match status" value="1"/>
</dbReference>
<keyword evidence="2" id="KW-0285">Flavoprotein</keyword>
<evidence type="ECO:0000313" key="8">
    <source>
        <dbReference type="EMBL" id="CBH25901.1"/>
    </source>
</evidence>
<dbReference type="Gene3D" id="3.50.50.60">
    <property type="entry name" value="FAD/NAD(P)-binding domain"/>
    <property type="match status" value="1"/>
</dbReference>
<dbReference type="PANTHER" id="PTHR43104:SF2">
    <property type="entry name" value="L-2-HYDROXYGLUTARATE DEHYDROGENASE, MITOCHONDRIAL"/>
    <property type="match status" value="1"/>
</dbReference>